<dbReference type="EnsemblMetazoa" id="GAUT024666-RA">
    <property type="protein sequence ID" value="GAUT024666-PA"/>
    <property type="gene ID" value="GAUT024666"/>
</dbReference>
<evidence type="ECO:0000256" key="1">
    <source>
        <dbReference type="SAM" id="MobiDB-lite"/>
    </source>
</evidence>
<evidence type="ECO:0000313" key="2">
    <source>
        <dbReference type="EnsemblMetazoa" id="GAUT024666-PA"/>
    </source>
</evidence>
<reference evidence="2" key="1">
    <citation type="submission" date="2020-05" db="UniProtKB">
        <authorList>
            <consortium name="EnsemblMetazoa"/>
        </authorList>
    </citation>
    <scope>IDENTIFICATION</scope>
    <source>
        <strain evidence="2">TTRI</strain>
    </source>
</reference>
<proteinExistence type="predicted"/>
<organism evidence="2 3">
    <name type="scientific">Glossina austeni</name>
    <name type="common">Savannah tsetse fly</name>
    <dbReference type="NCBI Taxonomy" id="7395"/>
    <lineage>
        <taxon>Eukaryota</taxon>
        <taxon>Metazoa</taxon>
        <taxon>Ecdysozoa</taxon>
        <taxon>Arthropoda</taxon>
        <taxon>Hexapoda</taxon>
        <taxon>Insecta</taxon>
        <taxon>Pterygota</taxon>
        <taxon>Neoptera</taxon>
        <taxon>Endopterygota</taxon>
        <taxon>Diptera</taxon>
        <taxon>Brachycera</taxon>
        <taxon>Muscomorpha</taxon>
        <taxon>Hippoboscoidea</taxon>
        <taxon>Glossinidae</taxon>
        <taxon>Glossina</taxon>
    </lineage>
</organism>
<dbReference type="VEuPathDB" id="VectorBase:GAUT024666"/>
<accession>A0A1A9V3M1</accession>
<name>A0A1A9V3M1_GLOAU</name>
<sequence length="120" mass="12961">MVADIMRKTWFHLAQDDLCLKRMMRPKEKHEQPNSILLAVIAVLAIVAAAAATAATAAGADASAAVAAVADVRQVSRQPAASSQQPTANSQQPAASLVRLTRLGRFDRHPIRQQQKQQQI</sequence>
<feature type="compositionally biased region" description="Polar residues" evidence="1">
    <location>
        <begin position="75"/>
        <end position="94"/>
    </location>
</feature>
<dbReference type="Proteomes" id="UP000078200">
    <property type="component" value="Unassembled WGS sequence"/>
</dbReference>
<evidence type="ECO:0000313" key="3">
    <source>
        <dbReference type="Proteomes" id="UP000078200"/>
    </source>
</evidence>
<feature type="region of interest" description="Disordered" evidence="1">
    <location>
        <begin position="75"/>
        <end position="95"/>
    </location>
</feature>
<dbReference type="AlphaFoldDB" id="A0A1A9V3M1"/>
<keyword evidence="3" id="KW-1185">Reference proteome</keyword>
<protein>
    <submittedName>
        <fullName evidence="2">Uncharacterized protein</fullName>
    </submittedName>
</protein>